<keyword evidence="12" id="KW-1185">Reference proteome</keyword>
<organism evidence="11 12">
    <name type="scientific">Clostridium sartagoforme</name>
    <dbReference type="NCBI Taxonomy" id="84031"/>
    <lineage>
        <taxon>Bacteria</taxon>
        <taxon>Bacillati</taxon>
        <taxon>Bacillota</taxon>
        <taxon>Clostridia</taxon>
        <taxon>Eubacteriales</taxon>
        <taxon>Clostridiaceae</taxon>
        <taxon>Clostridium</taxon>
    </lineage>
</organism>
<dbReference type="PIRSF" id="PIRSF006351">
    <property type="entry name" value="PTS_EIIC-Cellobiose"/>
    <property type="match status" value="1"/>
</dbReference>
<keyword evidence="4 8" id="KW-0762">Sugar transport</keyword>
<keyword evidence="3 8" id="KW-1003">Cell membrane</keyword>
<dbReference type="NCBIfam" id="TIGR00410">
    <property type="entry name" value="lacE"/>
    <property type="match status" value="1"/>
</dbReference>
<feature type="transmembrane region" description="Helical" evidence="9">
    <location>
        <begin position="32"/>
        <end position="53"/>
    </location>
</feature>
<feature type="transmembrane region" description="Helical" evidence="9">
    <location>
        <begin position="199"/>
        <end position="219"/>
    </location>
</feature>
<evidence type="ECO:0000259" key="10">
    <source>
        <dbReference type="PROSITE" id="PS51105"/>
    </source>
</evidence>
<evidence type="ECO:0000256" key="4">
    <source>
        <dbReference type="ARBA" id="ARBA00022597"/>
    </source>
</evidence>
<evidence type="ECO:0000256" key="9">
    <source>
        <dbReference type="SAM" id="Phobius"/>
    </source>
</evidence>
<dbReference type="InterPro" id="IPR004501">
    <property type="entry name" value="PTS_EIIC_3"/>
</dbReference>
<evidence type="ECO:0000256" key="5">
    <source>
        <dbReference type="ARBA" id="ARBA00022692"/>
    </source>
</evidence>
<comment type="function">
    <text evidence="8">The phosphoenolpyruvate-dependent sugar phosphotransferase system (PTS), a major carbohydrate active -transport system, catalyzes the phosphorylation of incoming sugar substrates concomitant with their translocation across the cell membrane.</text>
</comment>
<dbReference type="OrthoDB" id="1641940at2"/>
<dbReference type="RefSeq" id="WP_136006430.1">
    <property type="nucleotide sequence ID" value="NZ_SRYR01000003.1"/>
</dbReference>
<feature type="transmembrane region" description="Helical" evidence="9">
    <location>
        <begin position="244"/>
        <end position="277"/>
    </location>
</feature>
<feature type="transmembrane region" description="Helical" evidence="9">
    <location>
        <begin position="73"/>
        <end position="94"/>
    </location>
</feature>
<evidence type="ECO:0000256" key="7">
    <source>
        <dbReference type="ARBA" id="ARBA00023136"/>
    </source>
</evidence>
<proteinExistence type="predicted"/>
<dbReference type="GO" id="GO:0005886">
    <property type="term" value="C:plasma membrane"/>
    <property type="evidence" value="ECO:0007669"/>
    <property type="project" value="UniProtKB-SubCell"/>
</dbReference>
<dbReference type="InterPro" id="IPR051088">
    <property type="entry name" value="PTS_Sugar-EIIC/EIIB"/>
</dbReference>
<dbReference type="PANTHER" id="PTHR33989:SF11">
    <property type="entry name" value="LICHENAN PERMEASE IIC COMPONENT"/>
    <property type="match status" value="1"/>
</dbReference>
<evidence type="ECO:0000313" key="11">
    <source>
        <dbReference type="EMBL" id="TGY42267.1"/>
    </source>
</evidence>
<dbReference type="EMBL" id="SRYR01000003">
    <property type="protein sequence ID" value="TGY42267.1"/>
    <property type="molecule type" value="Genomic_DNA"/>
</dbReference>
<evidence type="ECO:0000256" key="2">
    <source>
        <dbReference type="ARBA" id="ARBA00022448"/>
    </source>
</evidence>
<feature type="transmembrane region" description="Helical" evidence="9">
    <location>
        <begin position="298"/>
        <end position="322"/>
    </location>
</feature>
<feature type="transmembrane region" description="Helical" evidence="9">
    <location>
        <begin position="159"/>
        <end position="178"/>
    </location>
</feature>
<dbReference type="AlphaFoldDB" id="A0A4S2DJ94"/>
<dbReference type="GO" id="GO:0008982">
    <property type="term" value="F:protein-N(PI)-phosphohistidine-sugar phosphotransferase activity"/>
    <property type="evidence" value="ECO:0007669"/>
    <property type="project" value="UniProtKB-UniRule"/>
</dbReference>
<dbReference type="Pfam" id="PF02378">
    <property type="entry name" value="PTS_EIIC"/>
    <property type="match status" value="1"/>
</dbReference>
<sequence length="456" mass="49500">MNSFADFLDKKLSTPMAKLAEQRHLRAVRDGIIATLPLIIVGSIFLIIANPPVPDTWEIYKTLKANANTIVLPYRMTMYIMTIYACWGIGYSLARSYKLDGVTGGTLSAAAFFLTLVPKSISALTPELLEIVNGNPDLLKWYEGVPQGFQMPMANMGGGGMFVGILLSILAVEIFRLTNKSGFKISMPEQVPASVARSFEALTPAAIIVLLVGSITYYAKFDWHGFVGKLVTPLVSASDTLPSVWILIILVTFFWSFGIHGVSIVGSIARPLWLVLLDQNQVAFDAGKTLPAIAAEPFFQWFIWIGGSGCTIGLIIALVLSAKSSYGKQLGRVALVPAIFNINEPIIFGAPVVLNPTLIIPFIITPLVTGTLAWFATSVGLVSKVIFTAPWTLPGPIGAYMATGGDWKAAVLNIICILISVVIYYPFVKMYDKKLLREEQGESLTENLVESGSKNL</sequence>
<feature type="transmembrane region" description="Helical" evidence="9">
    <location>
        <begin position="407"/>
        <end position="427"/>
    </location>
</feature>
<protein>
    <recommendedName>
        <fullName evidence="8">Permease IIC component</fullName>
    </recommendedName>
</protein>
<accession>A0A4S2DJ94</accession>
<evidence type="ECO:0000256" key="8">
    <source>
        <dbReference type="PIRNR" id="PIRNR006351"/>
    </source>
</evidence>
<keyword evidence="5 9" id="KW-0812">Transmembrane</keyword>
<keyword evidence="6 9" id="KW-1133">Transmembrane helix</keyword>
<gene>
    <name evidence="11" type="ORF">E5347_08585</name>
</gene>
<feature type="transmembrane region" description="Helical" evidence="9">
    <location>
        <begin position="101"/>
        <end position="121"/>
    </location>
</feature>
<comment type="caution">
    <text evidence="11">The sequence shown here is derived from an EMBL/GenBank/DDBJ whole genome shotgun (WGS) entry which is preliminary data.</text>
</comment>
<evidence type="ECO:0000256" key="3">
    <source>
        <dbReference type="ARBA" id="ARBA00022475"/>
    </source>
</evidence>
<evidence type="ECO:0000256" key="1">
    <source>
        <dbReference type="ARBA" id="ARBA00004651"/>
    </source>
</evidence>
<comment type="subcellular location">
    <subcellularLocation>
        <location evidence="1">Cell membrane</location>
        <topology evidence="1">Multi-pass membrane protein</topology>
    </subcellularLocation>
</comment>
<dbReference type="Proteomes" id="UP000306888">
    <property type="component" value="Unassembled WGS sequence"/>
</dbReference>
<keyword evidence="2 8" id="KW-0813">Transport</keyword>
<reference evidence="11 12" key="1">
    <citation type="submission" date="2019-04" db="EMBL/GenBank/DDBJ databases">
        <title>Microbes associate with the intestines of laboratory mice.</title>
        <authorList>
            <person name="Navarre W."/>
            <person name="Wong E."/>
            <person name="Huang K."/>
            <person name="Tropini C."/>
            <person name="Ng K."/>
            <person name="Yu B."/>
        </authorList>
    </citation>
    <scope>NUCLEOTIDE SEQUENCE [LARGE SCALE GENOMIC DNA]</scope>
    <source>
        <strain evidence="11 12">NM50_B9-20</strain>
    </source>
</reference>
<keyword evidence="7 8" id="KW-0472">Membrane</keyword>
<dbReference type="InterPro" id="IPR004796">
    <property type="entry name" value="PTS_IIC_cello"/>
</dbReference>
<dbReference type="GO" id="GO:1901264">
    <property type="term" value="P:carbohydrate derivative transport"/>
    <property type="evidence" value="ECO:0007669"/>
    <property type="project" value="TreeGrafter"/>
</dbReference>
<feature type="transmembrane region" description="Helical" evidence="9">
    <location>
        <begin position="366"/>
        <end position="387"/>
    </location>
</feature>
<dbReference type="PANTHER" id="PTHR33989">
    <property type="match status" value="1"/>
</dbReference>
<dbReference type="InterPro" id="IPR003352">
    <property type="entry name" value="PTS_EIIC"/>
</dbReference>
<evidence type="ECO:0000256" key="6">
    <source>
        <dbReference type="ARBA" id="ARBA00022989"/>
    </source>
</evidence>
<feature type="domain" description="PTS EIIC type-3" evidence="10">
    <location>
        <begin position="8"/>
        <end position="427"/>
    </location>
</feature>
<dbReference type="PROSITE" id="PS51105">
    <property type="entry name" value="PTS_EIIC_TYPE_3"/>
    <property type="match status" value="1"/>
</dbReference>
<name>A0A4S2DJ94_9CLOT</name>
<dbReference type="GO" id="GO:0009401">
    <property type="term" value="P:phosphoenolpyruvate-dependent sugar phosphotransferase system"/>
    <property type="evidence" value="ECO:0007669"/>
    <property type="project" value="InterPro"/>
</dbReference>
<evidence type="ECO:0000313" key="12">
    <source>
        <dbReference type="Proteomes" id="UP000306888"/>
    </source>
</evidence>